<evidence type="ECO:0000313" key="6">
    <source>
        <dbReference type="Proteomes" id="UP001153069"/>
    </source>
</evidence>
<dbReference type="SUPFAM" id="SSF53613">
    <property type="entry name" value="Ribokinase-like"/>
    <property type="match status" value="1"/>
</dbReference>
<dbReference type="SUPFAM" id="SSF51391">
    <property type="entry name" value="Thiamin phosphate synthase"/>
    <property type="match status" value="1"/>
</dbReference>
<evidence type="ECO:0000259" key="3">
    <source>
        <dbReference type="Pfam" id="PF02581"/>
    </source>
</evidence>
<dbReference type="CDD" id="cd01169">
    <property type="entry name" value="HMPP_kinase"/>
    <property type="match status" value="1"/>
</dbReference>
<gene>
    <name evidence="5" type="ORF">SEMRO_3058_G342900.1</name>
</gene>
<organism evidence="5 6">
    <name type="scientific">Seminavis robusta</name>
    <dbReference type="NCBI Taxonomy" id="568900"/>
    <lineage>
        <taxon>Eukaryota</taxon>
        <taxon>Sar</taxon>
        <taxon>Stramenopiles</taxon>
        <taxon>Ochrophyta</taxon>
        <taxon>Bacillariophyta</taxon>
        <taxon>Bacillariophyceae</taxon>
        <taxon>Bacillariophycidae</taxon>
        <taxon>Naviculales</taxon>
        <taxon>Naviculaceae</taxon>
        <taxon>Seminavis</taxon>
    </lineage>
</organism>
<feature type="domain" description="Thiamine phosphate synthase/TenI" evidence="3">
    <location>
        <begin position="371"/>
        <end position="547"/>
    </location>
</feature>
<dbReference type="PANTHER" id="PTHR20858">
    <property type="entry name" value="PHOSPHOMETHYLPYRIMIDINE KINASE"/>
    <property type="match status" value="1"/>
</dbReference>
<dbReference type="AlphaFoldDB" id="A0A9N8F3C0"/>
<dbReference type="Pfam" id="PF08543">
    <property type="entry name" value="Phos_pyr_kin"/>
    <property type="match status" value="2"/>
</dbReference>
<keyword evidence="2" id="KW-0511">Multifunctional enzyme</keyword>
<evidence type="ECO:0000256" key="2">
    <source>
        <dbReference type="ARBA" id="ARBA00023268"/>
    </source>
</evidence>
<protein>
    <submittedName>
        <fullName evidence="5">Probable thiamine biosynthetic bifunctional enzyme, chloroplastic</fullName>
    </submittedName>
</protein>
<evidence type="ECO:0000256" key="1">
    <source>
        <dbReference type="ARBA" id="ARBA00001946"/>
    </source>
</evidence>
<name>A0A9N8F3C0_9STRA</name>
<dbReference type="GO" id="GO:0008902">
    <property type="term" value="F:hydroxymethylpyrimidine kinase activity"/>
    <property type="evidence" value="ECO:0007669"/>
    <property type="project" value="TreeGrafter"/>
</dbReference>
<feature type="domain" description="Pyridoxamine kinase/Phosphomethylpyrimidine kinase" evidence="4">
    <location>
        <begin position="224"/>
        <end position="267"/>
    </location>
</feature>
<dbReference type="NCBIfam" id="TIGR00097">
    <property type="entry name" value="HMP-P_kinase"/>
    <property type="match status" value="1"/>
</dbReference>
<dbReference type="InterPro" id="IPR004399">
    <property type="entry name" value="HMP/HMP-P_kinase_dom"/>
</dbReference>
<sequence length="565" mass="59918">MKRPIVYTIAGSDSGGGAGIQADLHALHTMGAHGCSAITCLTAQNSQGVTGVHAPPPEFLAAQLDCLASDLPPVAVKIGMLGTRELATVVAETLTTRLQQQNVWIVLDPVMISTSGSKLLEDDAIDALKTQLFPLAHVLTPNKYEAEALVGRQLKTPQDVEQAAKELLQLGCKAVLIKGGHTLVEAPTASPSSPSEAPTAVKATLQYAQDYLLSAEPAPAPGDERLCDASQGVWLRTKRWDTDNTHGTGCTLSSSMAAALALGEQHRQQQQQSTLPQGATKAMGIVDACCLAKAYVSAGIQAGIRYGQGPGPVGQTRFPDSYQHFPTIVANPTQSSAAPFPAMKAYSLDDDTDDTNDDIPTLGRILPIVDTVDWVERLAGTPGITDIQLRIKDETDPAKILERVQHCQRLCAPHNVRLWINDHWQAAMEAGCFGVHVGQEDLAQCQKAGGLDQLRAKHVALGISTHSYGELAAALGVQPTYISLGPVFATASKKVQFEPQGLEIVARWRKLIPPHIPFVTIGGINTVEAAKQNRNAGADCIAVIGAVTNADDVPKTVAALNEVMQ</sequence>
<feature type="domain" description="Pyridoxamine kinase/Phosphomethylpyrimidine kinase" evidence="4">
    <location>
        <begin position="13"/>
        <end position="182"/>
    </location>
</feature>
<dbReference type="Pfam" id="PF02581">
    <property type="entry name" value="TMP-TENI"/>
    <property type="match status" value="1"/>
</dbReference>
<dbReference type="EMBL" id="CAICTM010003056">
    <property type="protein sequence ID" value="CAB9530809.1"/>
    <property type="molecule type" value="Genomic_DNA"/>
</dbReference>
<evidence type="ECO:0000313" key="5">
    <source>
        <dbReference type="EMBL" id="CAB9530809.1"/>
    </source>
</evidence>
<dbReference type="Gene3D" id="3.40.1190.20">
    <property type="match status" value="1"/>
</dbReference>
<accession>A0A9N8F3C0</accession>
<dbReference type="PANTHER" id="PTHR20858:SF17">
    <property type="entry name" value="HYDROXYMETHYLPYRIMIDINE_PHOSPHOMETHYLPYRIMIDINE KINASE THI20-RELATED"/>
    <property type="match status" value="1"/>
</dbReference>
<reference evidence="5" key="1">
    <citation type="submission" date="2020-06" db="EMBL/GenBank/DDBJ databases">
        <authorList>
            <consortium name="Plant Systems Biology data submission"/>
        </authorList>
    </citation>
    <scope>NUCLEOTIDE SEQUENCE</scope>
    <source>
        <strain evidence="5">D6</strain>
    </source>
</reference>
<dbReference type="InterPro" id="IPR029056">
    <property type="entry name" value="Ribokinase-like"/>
</dbReference>
<dbReference type="InterPro" id="IPR022998">
    <property type="entry name" value="ThiamineP_synth_TenI"/>
</dbReference>
<dbReference type="CDD" id="cd00564">
    <property type="entry name" value="TMP_TenI"/>
    <property type="match status" value="1"/>
</dbReference>
<comment type="caution">
    <text evidence="5">The sequence shown here is derived from an EMBL/GenBank/DDBJ whole genome shotgun (WGS) entry which is preliminary data.</text>
</comment>
<dbReference type="OrthoDB" id="10028886at2759"/>
<dbReference type="Gene3D" id="3.20.20.70">
    <property type="entry name" value="Aldolase class I"/>
    <property type="match status" value="1"/>
</dbReference>
<evidence type="ECO:0000259" key="4">
    <source>
        <dbReference type="Pfam" id="PF08543"/>
    </source>
</evidence>
<dbReference type="Proteomes" id="UP001153069">
    <property type="component" value="Unassembled WGS sequence"/>
</dbReference>
<proteinExistence type="predicted"/>
<dbReference type="GO" id="GO:0008972">
    <property type="term" value="F:phosphomethylpyrimidine kinase activity"/>
    <property type="evidence" value="ECO:0007669"/>
    <property type="project" value="InterPro"/>
</dbReference>
<dbReference type="InterPro" id="IPR013785">
    <property type="entry name" value="Aldolase_TIM"/>
</dbReference>
<dbReference type="InterPro" id="IPR013749">
    <property type="entry name" value="PM/HMP-P_kinase-1"/>
</dbReference>
<dbReference type="GO" id="GO:0005829">
    <property type="term" value="C:cytosol"/>
    <property type="evidence" value="ECO:0007669"/>
    <property type="project" value="TreeGrafter"/>
</dbReference>
<comment type="cofactor">
    <cofactor evidence="1">
        <name>Mg(2+)</name>
        <dbReference type="ChEBI" id="CHEBI:18420"/>
    </cofactor>
</comment>
<dbReference type="InterPro" id="IPR036206">
    <property type="entry name" value="ThiamineP_synth_sf"/>
</dbReference>
<keyword evidence="6" id="KW-1185">Reference proteome</keyword>
<dbReference type="GO" id="GO:0009228">
    <property type="term" value="P:thiamine biosynthetic process"/>
    <property type="evidence" value="ECO:0007669"/>
    <property type="project" value="UniProtKB-KW"/>
</dbReference>